<accession>A0A7Y2E4U1</accession>
<reference evidence="12 13" key="1">
    <citation type="submission" date="2020-03" db="EMBL/GenBank/DDBJ databases">
        <title>Metabolic flexibility allows generalist bacteria to become dominant in a frequently disturbed ecosystem.</title>
        <authorList>
            <person name="Chen Y.-J."/>
            <person name="Leung P.M."/>
            <person name="Bay S.K."/>
            <person name="Hugenholtz P."/>
            <person name="Kessler A.J."/>
            <person name="Shelley G."/>
            <person name="Waite D.W."/>
            <person name="Cook P.L."/>
            <person name="Greening C."/>
        </authorList>
    </citation>
    <scope>NUCLEOTIDE SEQUENCE [LARGE SCALE GENOMIC DNA]</scope>
    <source>
        <strain evidence="12">SS_bin_28</strain>
    </source>
</reference>
<comment type="caution">
    <text evidence="12">The sequence shown here is derived from an EMBL/GenBank/DDBJ whole genome shotgun (WGS) entry which is preliminary data.</text>
</comment>
<dbReference type="EMBL" id="JABDJR010000008">
    <property type="protein sequence ID" value="NNF05191.1"/>
    <property type="molecule type" value="Genomic_DNA"/>
</dbReference>
<dbReference type="PRINTS" id="PR01374">
    <property type="entry name" value="TONBPROTEIN"/>
</dbReference>
<evidence type="ECO:0000313" key="12">
    <source>
        <dbReference type="EMBL" id="NNF05191.1"/>
    </source>
</evidence>
<keyword evidence="3" id="KW-0813">Transport</keyword>
<evidence type="ECO:0000256" key="1">
    <source>
        <dbReference type="ARBA" id="ARBA00004383"/>
    </source>
</evidence>
<name>A0A7Y2E4U1_UNCEI</name>
<dbReference type="SUPFAM" id="SSF74653">
    <property type="entry name" value="TolA/TonB C-terminal domain"/>
    <property type="match status" value="1"/>
</dbReference>
<evidence type="ECO:0000256" key="7">
    <source>
        <dbReference type="ARBA" id="ARBA00022927"/>
    </source>
</evidence>
<keyword evidence="8 10" id="KW-1133">Transmembrane helix</keyword>
<sequence length="212" mass="23404">MSTLTANYEFKATYKRTLEIGLGAALLLHLMAIFIYPAQSLAPFELPRELEEARPTKLVDVKVIEIEIIEPDPEPLVPAHVLTNIAIPQEISITDILTDPELNPFADTNPTPSTSTSPGYFHAYSDKPFLLSSVEPTYPSIARQAGAEGMVLLELHISETGKVVSVKVLQSNTIKALERAAEEAALQWLYKPAMQRDLAVPSRVHVQIEFSL</sequence>
<gene>
    <name evidence="12" type="ORF">HKN21_00390</name>
</gene>
<feature type="domain" description="TonB C-terminal" evidence="11">
    <location>
        <begin position="123"/>
        <end position="212"/>
    </location>
</feature>
<dbReference type="PROSITE" id="PS52015">
    <property type="entry name" value="TONB_CTD"/>
    <property type="match status" value="1"/>
</dbReference>
<keyword evidence="7" id="KW-0653">Protein transport</keyword>
<evidence type="ECO:0000256" key="2">
    <source>
        <dbReference type="ARBA" id="ARBA00006555"/>
    </source>
</evidence>
<dbReference type="Gene3D" id="3.30.1150.10">
    <property type="match status" value="1"/>
</dbReference>
<dbReference type="Pfam" id="PF03544">
    <property type="entry name" value="TonB_C"/>
    <property type="match status" value="1"/>
</dbReference>
<evidence type="ECO:0000256" key="4">
    <source>
        <dbReference type="ARBA" id="ARBA00022475"/>
    </source>
</evidence>
<dbReference type="AlphaFoldDB" id="A0A7Y2E4U1"/>
<keyword evidence="5" id="KW-0997">Cell inner membrane</keyword>
<dbReference type="GO" id="GO:0055085">
    <property type="term" value="P:transmembrane transport"/>
    <property type="evidence" value="ECO:0007669"/>
    <property type="project" value="InterPro"/>
</dbReference>
<dbReference type="InterPro" id="IPR051045">
    <property type="entry name" value="TonB-dependent_transducer"/>
</dbReference>
<evidence type="ECO:0000256" key="8">
    <source>
        <dbReference type="ARBA" id="ARBA00022989"/>
    </source>
</evidence>
<evidence type="ECO:0000256" key="10">
    <source>
        <dbReference type="SAM" id="Phobius"/>
    </source>
</evidence>
<dbReference type="GO" id="GO:0098797">
    <property type="term" value="C:plasma membrane protein complex"/>
    <property type="evidence" value="ECO:0007669"/>
    <property type="project" value="TreeGrafter"/>
</dbReference>
<comment type="subcellular location">
    <subcellularLocation>
        <location evidence="1">Cell inner membrane</location>
        <topology evidence="1">Single-pass membrane protein</topology>
        <orientation evidence="1">Periplasmic side</orientation>
    </subcellularLocation>
</comment>
<keyword evidence="6 10" id="KW-0812">Transmembrane</keyword>
<dbReference type="PANTHER" id="PTHR33446">
    <property type="entry name" value="PROTEIN TONB-RELATED"/>
    <property type="match status" value="1"/>
</dbReference>
<comment type="similarity">
    <text evidence="2">Belongs to the TonB family.</text>
</comment>
<keyword evidence="9 10" id="KW-0472">Membrane</keyword>
<feature type="transmembrane region" description="Helical" evidence="10">
    <location>
        <begin position="20"/>
        <end position="38"/>
    </location>
</feature>
<dbReference type="GO" id="GO:0030288">
    <property type="term" value="C:outer membrane-bounded periplasmic space"/>
    <property type="evidence" value="ECO:0007669"/>
    <property type="project" value="InterPro"/>
</dbReference>
<evidence type="ECO:0000256" key="6">
    <source>
        <dbReference type="ARBA" id="ARBA00022692"/>
    </source>
</evidence>
<evidence type="ECO:0000256" key="3">
    <source>
        <dbReference type="ARBA" id="ARBA00022448"/>
    </source>
</evidence>
<evidence type="ECO:0000256" key="5">
    <source>
        <dbReference type="ARBA" id="ARBA00022519"/>
    </source>
</evidence>
<evidence type="ECO:0000313" key="13">
    <source>
        <dbReference type="Proteomes" id="UP000547674"/>
    </source>
</evidence>
<dbReference type="PANTHER" id="PTHR33446:SF2">
    <property type="entry name" value="PROTEIN TONB"/>
    <property type="match status" value="1"/>
</dbReference>
<evidence type="ECO:0000256" key="9">
    <source>
        <dbReference type="ARBA" id="ARBA00023136"/>
    </source>
</evidence>
<keyword evidence="4" id="KW-1003">Cell membrane</keyword>
<proteinExistence type="inferred from homology"/>
<organism evidence="12 13">
    <name type="scientific">Eiseniibacteriota bacterium</name>
    <dbReference type="NCBI Taxonomy" id="2212470"/>
    <lineage>
        <taxon>Bacteria</taxon>
        <taxon>Candidatus Eiseniibacteriota</taxon>
    </lineage>
</organism>
<dbReference type="GO" id="GO:0015891">
    <property type="term" value="P:siderophore transport"/>
    <property type="evidence" value="ECO:0007669"/>
    <property type="project" value="InterPro"/>
</dbReference>
<dbReference type="NCBIfam" id="TIGR01352">
    <property type="entry name" value="tonB_Cterm"/>
    <property type="match status" value="1"/>
</dbReference>
<dbReference type="InterPro" id="IPR037682">
    <property type="entry name" value="TonB_C"/>
</dbReference>
<dbReference type="GO" id="GO:0031992">
    <property type="term" value="F:energy transducer activity"/>
    <property type="evidence" value="ECO:0007669"/>
    <property type="project" value="InterPro"/>
</dbReference>
<dbReference type="Proteomes" id="UP000547674">
    <property type="component" value="Unassembled WGS sequence"/>
</dbReference>
<evidence type="ECO:0000259" key="11">
    <source>
        <dbReference type="PROSITE" id="PS52015"/>
    </source>
</evidence>
<dbReference type="InterPro" id="IPR003538">
    <property type="entry name" value="TonB"/>
</dbReference>
<dbReference type="InterPro" id="IPR006260">
    <property type="entry name" value="TonB/TolA_C"/>
</dbReference>
<dbReference type="GO" id="GO:0015031">
    <property type="term" value="P:protein transport"/>
    <property type="evidence" value="ECO:0007669"/>
    <property type="project" value="UniProtKB-KW"/>
</dbReference>
<protein>
    <submittedName>
        <fullName evidence="12">TonB family protein</fullName>
    </submittedName>
</protein>